<evidence type="ECO:0000313" key="3">
    <source>
        <dbReference type="Proteomes" id="UP000502508"/>
    </source>
</evidence>
<dbReference type="InterPro" id="IPR027417">
    <property type="entry name" value="P-loop_NTPase"/>
</dbReference>
<dbReference type="Pfam" id="PF22738">
    <property type="entry name" value="NNH7"/>
    <property type="match status" value="1"/>
</dbReference>
<dbReference type="SMART" id="SM00382">
    <property type="entry name" value="AAA"/>
    <property type="match status" value="1"/>
</dbReference>
<feature type="domain" description="AAA+ ATPase" evidence="1">
    <location>
        <begin position="357"/>
        <end position="499"/>
    </location>
</feature>
<accession>A0A6F8XKH3</accession>
<sequence>MRTEPALTYSGALSILGQHDHRTFEALNRLTGGLMLAGAAVGANLLGYFDPKGEASGLVRQLLDRAADRLLGTAGYERMELISAAHTVVVISSFFDALRHGVGPQEYGRLRLTRAEKALLVSVDAPPPPLRQAGESLLDKLVMTELPMPSPRRGWHEHVSQHMEPYLRRVADQSVRFLSGLEAWRYTPGSDATSALMTQVVAESLRRYTDAYQRLAAQVPELLVWASWGEHAATRHELREMEARLSVLLGDRSRTMDGLARILVAATSQARAAEQRDMLAAINSAALDRSVVATDALRYAGDVAFPSVRDGYVTPAFRFAVASSKAMPSQEAWWSKQPLREDLDSFLAAHLASPEGCRLPLLVLGHPGAGKSLLTKVLAAQLPPTGFAAVRVPLRAVEAGAAVHRQIAQALERETHGRVSWPSLAAESRDVTRVVLLDGLDELIQATGIAQSEYLQQVAEFQERERDLKSPMAVVVTSRTVVADRARIPDGSLMIKLEDFDQPRIVRWLEVWRQTNEAQEAAGTFRALGLESALRHVQLAAQPLLLLMLALYAADPRLPDPGDQVLSTAGLYQRLLDNFARRELRKSAPRPLAAGHDTAVAGELWHLGLAAFGMFNRGRQQIAESELETDMNEVIGPAKPVDVGPTMEAPVSRAQRTVGKFFFVHAAEADTHRTEETRRTYEFLHATFGEYLVAATTIDLLREAARRRESARRSPYGETPRERHLPLLLSHQPFLKRRPIITFAQELFRELPPQDAEEVRQALEELAAEARQLDQSALFALHNPSGGDAVARLATYSANLVALCTLLTGGVPLARLAPPGSTPDLWWSSTVRLWHAGLDDDGWAATLTAFRVRLRPYTVDGRSERWLMPNPDQQSSLVDDVEAHAMAVPHRADRLRLGTVVYQRLAPHGPMPGGLERLLEISLRPPHAELRELYREMIATTHAVPEHACPLLLTCLARDAEHLPLRTVVIALDVLFRSSWAQPPHLPDIAKVFAAHPQLLTQQRLAVLAEAFGPVSAAEWTRLLTGALLSRPGGWPADQEELAGQVGETFCQAVDLMARLPTPVDE</sequence>
<organism evidence="2 3">
    <name type="scientific">Phytohabitans flavus</name>
    <dbReference type="NCBI Taxonomy" id="1076124"/>
    <lineage>
        <taxon>Bacteria</taxon>
        <taxon>Bacillati</taxon>
        <taxon>Actinomycetota</taxon>
        <taxon>Actinomycetes</taxon>
        <taxon>Micromonosporales</taxon>
        <taxon>Micromonosporaceae</taxon>
    </lineage>
</organism>
<dbReference type="KEGG" id="pfla:Pflav_007220"/>
<dbReference type="SUPFAM" id="SSF52540">
    <property type="entry name" value="P-loop containing nucleoside triphosphate hydrolases"/>
    <property type="match status" value="1"/>
</dbReference>
<dbReference type="Gene3D" id="3.40.50.300">
    <property type="entry name" value="P-loop containing nucleotide triphosphate hydrolases"/>
    <property type="match status" value="1"/>
</dbReference>
<name>A0A6F8XKH3_9ACTN</name>
<reference evidence="2 3" key="2">
    <citation type="submission" date="2020-03" db="EMBL/GenBank/DDBJ databases">
        <authorList>
            <person name="Ichikawa N."/>
            <person name="Kimura A."/>
            <person name="Kitahashi Y."/>
            <person name="Uohara A."/>
        </authorList>
    </citation>
    <scope>NUCLEOTIDE SEQUENCE [LARGE SCALE GENOMIC DNA]</scope>
    <source>
        <strain evidence="2 3">NBRC 107702</strain>
    </source>
</reference>
<keyword evidence="3" id="KW-1185">Reference proteome</keyword>
<dbReference type="InterPro" id="IPR003593">
    <property type="entry name" value="AAA+_ATPase"/>
</dbReference>
<dbReference type="RefSeq" id="WP_173033666.1">
    <property type="nucleotide sequence ID" value="NZ_AP022870.1"/>
</dbReference>
<dbReference type="AlphaFoldDB" id="A0A6F8XKH3"/>
<protein>
    <recommendedName>
        <fullName evidence="1">AAA+ ATPase domain-containing protein</fullName>
    </recommendedName>
</protein>
<gene>
    <name evidence="2" type="ORF">Pflav_007220</name>
</gene>
<proteinExistence type="predicted"/>
<evidence type="ECO:0000259" key="1">
    <source>
        <dbReference type="SMART" id="SM00382"/>
    </source>
</evidence>
<dbReference type="EMBL" id="AP022870">
    <property type="protein sequence ID" value="BCB74312.1"/>
    <property type="molecule type" value="Genomic_DNA"/>
</dbReference>
<dbReference type="InterPro" id="IPR054567">
    <property type="entry name" value="NNH7"/>
</dbReference>
<reference evidence="2 3" key="1">
    <citation type="submission" date="2020-03" db="EMBL/GenBank/DDBJ databases">
        <title>Whole genome shotgun sequence of Phytohabitans flavus NBRC 107702.</title>
        <authorList>
            <person name="Komaki H."/>
            <person name="Tamura T."/>
        </authorList>
    </citation>
    <scope>NUCLEOTIDE SEQUENCE [LARGE SCALE GENOMIC DNA]</scope>
    <source>
        <strain evidence="2 3">NBRC 107702</strain>
    </source>
</reference>
<dbReference type="Proteomes" id="UP000502508">
    <property type="component" value="Chromosome"/>
</dbReference>
<evidence type="ECO:0000313" key="2">
    <source>
        <dbReference type="EMBL" id="BCB74312.1"/>
    </source>
</evidence>